<protein>
    <submittedName>
        <fullName evidence="1">Uncharacterized protein</fullName>
    </submittedName>
</protein>
<comment type="caution">
    <text evidence="1">The sequence shown here is derived from an EMBL/GenBank/DDBJ whole genome shotgun (WGS) entry which is preliminary data.</text>
</comment>
<accession>A0A9Q3UB24</accession>
<name>A0A9Q3UB24_VIBPH</name>
<dbReference type="EMBL" id="JACVHL010000002">
    <property type="protein sequence ID" value="MCC3803929.1"/>
    <property type="molecule type" value="Genomic_DNA"/>
</dbReference>
<evidence type="ECO:0000313" key="1">
    <source>
        <dbReference type="EMBL" id="MCC3803929.1"/>
    </source>
</evidence>
<gene>
    <name evidence="1" type="ORF">IB292_02650</name>
</gene>
<dbReference type="Proteomes" id="UP000726777">
    <property type="component" value="Unassembled WGS sequence"/>
</dbReference>
<sequence>MSIVVGHIAVSKGCPDSKASIITQKWFGDYRINEGVSINGGKILGVEGSESQTYKWEEWSRKLTEWERDFWCRYKGHDVVEHKVYLGCPTFEDAEKVFNGKLCVLADGVIWSPFTISANRPTHFREITPVHFSES</sequence>
<dbReference type="RefSeq" id="WP_228085603.1">
    <property type="nucleotide sequence ID" value="NZ_JACVHL010000002.1"/>
</dbReference>
<evidence type="ECO:0000313" key="2">
    <source>
        <dbReference type="Proteomes" id="UP000726777"/>
    </source>
</evidence>
<proteinExistence type="predicted"/>
<organism evidence="1 2">
    <name type="scientific">Vibrio parahaemolyticus</name>
    <dbReference type="NCBI Taxonomy" id="670"/>
    <lineage>
        <taxon>Bacteria</taxon>
        <taxon>Pseudomonadati</taxon>
        <taxon>Pseudomonadota</taxon>
        <taxon>Gammaproteobacteria</taxon>
        <taxon>Vibrionales</taxon>
        <taxon>Vibrionaceae</taxon>
        <taxon>Vibrio</taxon>
    </lineage>
</organism>
<dbReference type="AlphaFoldDB" id="A0A9Q3UB24"/>
<reference evidence="1" key="1">
    <citation type="submission" date="2020-09" db="EMBL/GenBank/DDBJ databases">
        <title>Genome sequence of Vibrio parahaemolyticus isolates.</title>
        <authorList>
            <person name="Hammerl J.A."/>
            <person name="Strauch E."/>
        </authorList>
    </citation>
    <scope>NUCLEOTIDE SEQUENCE</scope>
    <source>
        <strain evidence="1">17-VB00146</strain>
    </source>
</reference>